<proteinExistence type="predicted"/>
<name>A0ABV8UB54_9PROT</name>
<keyword evidence="1" id="KW-0732">Signal</keyword>
<feature type="chain" id="PRO_5046006133" description="Secreted protein" evidence="1">
    <location>
        <begin position="21"/>
        <end position="192"/>
    </location>
</feature>
<reference evidence="3" key="1">
    <citation type="journal article" date="2019" name="Int. J. Syst. Evol. Microbiol.">
        <title>The Global Catalogue of Microorganisms (GCM) 10K type strain sequencing project: providing services to taxonomists for standard genome sequencing and annotation.</title>
        <authorList>
            <consortium name="The Broad Institute Genomics Platform"/>
            <consortium name="The Broad Institute Genome Sequencing Center for Infectious Disease"/>
            <person name="Wu L."/>
            <person name="Ma J."/>
        </authorList>
    </citation>
    <scope>NUCLEOTIDE SEQUENCE [LARGE SCALE GENOMIC DNA]</scope>
    <source>
        <strain evidence="3">CGMCC 1.15304</strain>
    </source>
</reference>
<accession>A0ABV8UB54</accession>
<dbReference type="RefSeq" id="WP_068151574.1">
    <property type="nucleotide sequence ID" value="NZ_JBHSCR010000005.1"/>
</dbReference>
<dbReference type="PROSITE" id="PS51257">
    <property type="entry name" value="PROKAR_LIPOPROTEIN"/>
    <property type="match status" value="1"/>
</dbReference>
<organism evidence="2 3">
    <name type="scientific">Kordiimonas lipolytica</name>
    <dbReference type="NCBI Taxonomy" id="1662421"/>
    <lineage>
        <taxon>Bacteria</taxon>
        <taxon>Pseudomonadati</taxon>
        <taxon>Pseudomonadota</taxon>
        <taxon>Alphaproteobacteria</taxon>
        <taxon>Kordiimonadales</taxon>
        <taxon>Kordiimonadaceae</taxon>
        <taxon>Kordiimonas</taxon>
    </lineage>
</organism>
<evidence type="ECO:0000313" key="3">
    <source>
        <dbReference type="Proteomes" id="UP001595776"/>
    </source>
</evidence>
<dbReference type="Proteomes" id="UP001595776">
    <property type="component" value="Unassembled WGS sequence"/>
</dbReference>
<keyword evidence="3" id="KW-1185">Reference proteome</keyword>
<gene>
    <name evidence="2" type="ORF">ACFO5Q_09560</name>
</gene>
<comment type="caution">
    <text evidence="2">The sequence shown here is derived from an EMBL/GenBank/DDBJ whole genome shotgun (WGS) entry which is preliminary data.</text>
</comment>
<evidence type="ECO:0000313" key="2">
    <source>
        <dbReference type="EMBL" id="MFC4348089.1"/>
    </source>
</evidence>
<sequence>MRLFWVAAASVVAMTSAAFGCANYVFDDLKDLCGKAFEGRVVEDSTGSDTWAQNRLVMHIRDCSDTEIKIPLHVGGDRSRVWVITKLEGGHMQLKHDHRHRDGSEDRVTQYGGRTRVIASASSFDFPADDASIENFNENGLEASVMNVWQLRVEEGRNTFHYRLSRPGRSFEIVFDLTKPVDVPPPAWDLQR</sequence>
<dbReference type="EMBL" id="JBHSCR010000005">
    <property type="protein sequence ID" value="MFC4348089.1"/>
    <property type="molecule type" value="Genomic_DNA"/>
</dbReference>
<evidence type="ECO:0008006" key="4">
    <source>
        <dbReference type="Google" id="ProtNLM"/>
    </source>
</evidence>
<feature type="signal peptide" evidence="1">
    <location>
        <begin position="1"/>
        <end position="20"/>
    </location>
</feature>
<evidence type="ECO:0000256" key="1">
    <source>
        <dbReference type="SAM" id="SignalP"/>
    </source>
</evidence>
<protein>
    <recommendedName>
        <fullName evidence="4">Secreted protein</fullName>
    </recommendedName>
</protein>